<dbReference type="PANTHER" id="PTHR11311:SF15">
    <property type="entry name" value="SPONDIN-2"/>
    <property type="match status" value="1"/>
</dbReference>
<evidence type="ECO:0000313" key="3">
    <source>
        <dbReference type="EMBL" id="ASJ71220.1"/>
    </source>
</evidence>
<evidence type="ECO:0000259" key="2">
    <source>
        <dbReference type="PROSITE" id="PS51020"/>
    </source>
</evidence>
<dbReference type="AlphaFoldDB" id="A0A2Z2NR56"/>
<organism evidence="3 4">
    <name type="scientific">Granulosicoccus antarcticus IMCC3135</name>
    <dbReference type="NCBI Taxonomy" id="1192854"/>
    <lineage>
        <taxon>Bacteria</taxon>
        <taxon>Pseudomonadati</taxon>
        <taxon>Pseudomonadota</taxon>
        <taxon>Gammaproteobacteria</taxon>
        <taxon>Chromatiales</taxon>
        <taxon>Granulosicoccaceae</taxon>
        <taxon>Granulosicoccus</taxon>
    </lineage>
</organism>
<evidence type="ECO:0000313" key="4">
    <source>
        <dbReference type="Proteomes" id="UP000250079"/>
    </source>
</evidence>
<sequence length="260" mass="27736">MRNKLLMTSLCLLLGGCGGGSGGSVSSGEGNPTFEDGSNGGLDEGGEKELVALGVDSVRYRITIENDWGVEDFPQGFPDDAHLSLIGGATHNMAVSFWEIGEPATRGIEDMAETGMIDIFLGDEVVPAIENGTADSQFSVRNYTDPKIDGVPGTTVFELQVNRAYPLVSLVTMLGPSPDWFVGVSGERLYDDTLGWLPELKINLPLMDGGTKTDVTPVMGGPDIIPGVAIGYVVYDTPTGTYQPSDVPQMVARLRFERIE</sequence>
<dbReference type="KEGG" id="gai:IMCC3135_05540"/>
<feature type="domain" description="Spondin" evidence="2">
    <location>
        <begin position="48"/>
        <end position="241"/>
    </location>
</feature>
<gene>
    <name evidence="3" type="ORF">IMCC3135_05540</name>
</gene>
<dbReference type="PANTHER" id="PTHR11311">
    <property type="entry name" value="SPONDIN"/>
    <property type="match status" value="1"/>
</dbReference>
<dbReference type="Pfam" id="PF06468">
    <property type="entry name" value="Spond_N"/>
    <property type="match status" value="1"/>
</dbReference>
<name>A0A2Z2NR56_9GAMM</name>
<dbReference type="NCBIfam" id="NF038123">
    <property type="entry name" value="NF038123_dom"/>
    <property type="match status" value="1"/>
</dbReference>
<feature type="region of interest" description="Disordered" evidence="1">
    <location>
        <begin position="21"/>
        <end position="46"/>
    </location>
</feature>
<reference evidence="3 4" key="1">
    <citation type="submission" date="2016-12" db="EMBL/GenBank/DDBJ databases">
        <authorList>
            <person name="Song W.-J."/>
            <person name="Kurnit D.M."/>
        </authorList>
    </citation>
    <scope>NUCLEOTIDE SEQUENCE [LARGE SCALE GENOMIC DNA]</scope>
    <source>
        <strain evidence="3 4">IMCC3135</strain>
    </source>
</reference>
<keyword evidence="4" id="KW-1185">Reference proteome</keyword>
<dbReference type="Gene3D" id="2.60.40.2130">
    <property type="entry name" value="F-spondin domain"/>
    <property type="match status" value="1"/>
</dbReference>
<proteinExistence type="predicted"/>
<dbReference type="GO" id="GO:0007155">
    <property type="term" value="P:cell adhesion"/>
    <property type="evidence" value="ECO:0007669"/>
    <property type="project" value="TreeGrafter"/>
</dbReference>
<dbReference type="InterPro" id="IPR009465">
    <property type="entry name" value="Spondin_N"/>
</dbReference>
<dbReference type="InterPro" id="IPR051418">
    <property type="entry name" value="Spondin/Thrombospondin_T1"/>
</dbReference>
<evidence type="ECO:0000256" key="1">
    <source>
        <dbReference type="SAM" id="MobiDB-lite"/>
    </source>
</evidence>
<dbReference type="InterPro" id="IPR038678">
    <property type="entry name" value="Spondin_N_sf"/>
</dbReference>
<dbReference type="Proteomes" id="UP000250079">
    <property type="component" value="Chromosome"/>
</dbReference>
<accession>A0A2Z2NR56</accession>
<dbReference type="GO" id="GO:0031012">
    <property type="term" value="C:extracellular matrix"/>
    <property type="evidence" value="ECO:0007669"/>
    <property type="project" value="TreeGrafter"/>
</dbReference>
<dbReference type="PROSITE" id="PS51020">
    <property type="entry name" value="SPONDIN"/>
    <property type="match status" value="1"/>
</dbReference>
<dbReference type="PROSITE" id="PS51257">
    <property type="entry name" value="PROKAR_LIPOPROTEIN"/>
    <property type="match status" value="1"/>
</dbReference>
<dbReference type="EMBL" id="CP018632">
    <property type="protein sequence ID" value="ASJ71220.1"/>
    <property type="molecule type" value="Genomic_DNA"/>
</dbReference>
<protein>
    <recommendedName>
        <fullName evidence="2">Spondin domain-containing protein</fullName>
    </recommendedName>
</protein>